<dbReference type="EMBL" id="NFJD01000003">
    <property type="protein sequence ID" value="OUO56652.1"/>
    <property type="molecule type" value="Genomic_DNA"/>
</dbReference>
<comment type="caution">
    <text evidence="1">The sequence shown here is derived from an EMBL/GenBank/DDBJ whole genome shotgun (WGS) entry which is preliminary data.</text>
</comment>
<dbReference type="RefSeq" id="WP_087288783.1">
    <property type="nucleotide sequence ID" value="NZ_NFJD01000003.1"/>
</dbReference>
<organism evidence="1 2">
    <name type="scientific">Candidatus Avelusimicrobium gallicola</name>
    <dbReference type="NCBI Taxonomy" id="2562704"/>
    <lineage>
        <taxon>Bacteria</taxon>
        <taxon>Pseudomonadati</taxon>
        <taxon>Elusimicrobiota</taxon>
        <taxon>Elusimicrobia</taxon>
        <taxon>Elusimicrobiales</taxon>
        <taxon>Elusimicrobiaceae</taxon>
        <taxon>Candidatus Avelusimicrobium</taxon>
    </lineage>
</organism>
<name>A0A1Y4DDD2_9BACT</name>
<protein>
    <recommendedName>
        <fullName evidence="3">Head-tail adaptor protein</fullName>
    </recommendedName>
</protein>
<dbReference type="AlphaFoldDB" id="A0A1Y4DDD2"/>
<gene>
    <name evidence="1" type="ORF">B5F75_05530</name>
</gene>
<accession>A0A1Y4DDD2</accession>
<evidence type="ECO:0008006" key="3">
    <source>
        <dbReference type="Google" id="ProtNLM"/>
    </source>
</evidence>
<evidence type="ECO:0000313" key="2">
    <source>
        <dbReference type="Proteomes" id="UP000196368"/>
    </source>
</evidence>
<dbReference type="Proteomes" id="UP000196368">
    <property type="component" value="Unassembled WGS sequence"/>
</dbReference>
<proteinExistence type="predicted"/>
<evidence type="ECO:0000313" key="1">
    <source>
        <dbReference type="EMBL" id="OUO56652.1"/>
    </source>
</evidence>
<keyword evidence="2" id="KW-1185">Reference proteome</keyword>
<reference evidence="2" key="1">
    <citation type="submission" date="2017-04" db="EMBL/GenBank/DDBJ databases">
        <title>Function of individual gut microbiota members based on whole genome sequencing of pure cultures obtained from chicken caecum.</title>
        <authorList>
            <person name="Medvecky M."/>
            <person name="Cejkova D."/>
            <person name="Polansky O."/>
            <person name="Karasova D."/>
            <person name="Kubasova T."/>
            <person name="Cizek A."/>
            <person name="Rychlik I."/>
        </authorList>
    </citation>
    <scope>NUCLEOTIDE SEQUENCE [LARGE SCALE GENOMIC DNA]</scope>
    <source>
        <strain evidence="2">An273</strain>
    </source>
</reference>
<sequence>MSFGSLLNDTCNIYARVESVDEETGEQIFTQELAAENVPCAFQNGSGALDRSGRLVTGSNTDRLYLFPPDFEILKTVHIVEVRGAKFRISEVKDMGGRKRYLRLDLERVALDD</sequence>